<comment type="caution">
    <text evidence="3">The sequence shown here is derived from an EMBL/GenBank/DDBJ whole genome shotgun (WGS) entry which is preliminary data.</text>
</comment>
<dbReference type="RefSeq" id="WP_228231407.1">
    <property type="nucleotide sequence ID" value="NZ_JAJGMW010000028.1"/>
</dbReference>
<dbReference type="Proteomes" id="UP001197770">
    <property type="component" value="Unassembled WGS sequence"/>
</dbReference>
<reference evidence="3 4" key="1">
    <citation type="submission" date="2021-11" db="EMBL/GenBank/DDBJ databases">
        <title>Seasonal and diel survey of microbial diversity of the Tyrrhenian coast.</title>
        <authorList>
            <person name="Gattoni G."/>
            <person name="Corral P."/>
        </authorList>
    </citation>
    <scope>NUCLEOTIDE SEQUENCE [LARGE SCALE GENOMIC DNA]</scope>
    <source>
        <strain evidence="3 4">Mr9</strain>
    </source>
</reference>
<dbReference type="EMBL" id="JAJGMW010000028">
    <property type="protein sequence ID" value="MCC4214346.1"/>
    <property type="molecule type" value="Genomic_DNA"/>
</dbReference>
<organism evidence="3 4">
    <name type="scientific">Leeuwenhoekiella parthenopeia</name>
    <dbReference type="NCBI Taxonomy" id="2890320"/>
    <lineage>
        <taxon>Bacteria</taxon>
        <taxon>Pseudomonadati</taxon>
        <taxon>Bacteroidota</taxon>
        <taxon>Flavobacteriia</taxon>
        <taxon>Flavobacteriales</taxon>
        <taxon>Flavobacteriaceae</taxon>
        <taxon>Leeuwenhoekiella</taxon>
    </lineage>
</organism>
<evidence type="ECO:0000256" key="2">
    <source>
        <dbReference type="SAM" id="Phobius"/>
    </source>
</evidence>
<name>A0ABS8GX13_9FLAO</name>
<evidence type="ECO:0000313" key="4">
    <source>
        <dbReference type="Proteomes" id="UP001197770"/>
    </source>
</evidence>
<evidence type="ECO:0000256" key="1">
    <source>
        <dbReference type="SAM" id="MobiDB-lite"/>
    </source>
</evidence>
<gene>
    <name evidence="3" type="ORF">LLW17_16590</name>
</gene>
<protein>
    <submittedName>
        <fullName evidence="3">Uncharacterized protein</fullName>
    </submittedName>
</protein>
<feature type="compositionally biased region" description="Basic residues" evidence="1">
    <location>
        <begin position="33"/>
        <end position="43"/>
    </location>
</feature>
<feature type="compositionally biased region" description="Basic and acidic residues" evidence="1">
    <location>
        <begin position="44"/>
        <end position="63"/>
    </location>
</feature>
<sequence length="63" mass="7607">MFDFIPESLQPVLIIVILAVLFFAVMANNRKNQSKLREHKKRNFRADYQRRKAERKQSREDQS</sequence>
<proteinExistence type="predicted"/>
<feature type="transmembrane region" description="Helical" evidence="2">
    <location>
        <begin position="12"/>
        <end position="29"/>
    </location>
</feature>
<accession>A0ABS8GX13</accession>
<keyword evidence="4" id="KW-1185">Reference proteome</keyword>
<feature type="region of interest" description="Disordered" evidence="1">
    <location>
        <begin position="33"/>
        <end position="63"/>
    </location>
</feature>
<keyword evidence="2" id="KW-0812">Transmembrane</keyword>
<evidence type="ECO:0000313" key="3">
    <source>
        <dbReference type="EMBL" id="MCC4214346.1"/>
    </source>
</evidence>
<keyword evidence="2" id="KW-0472">Membrane</keyword>
<keyword evidence="2" id="KW-1133">Transmembrane helix</keyword>